<evidence type="ECO:0000313" key="2">
    <source>
        <dbReference type="Proteomes" id="UP000677054"/>
    </source>
</evidence>
<dbReference type="EMBL" id="LR904113">
    <property type="protein sequence ID" value="CAD7252591.1"/>
    <property type="molecule type" value="Genomic_DNA"/>
</dbReference>
<evidence type="ECO:0000313" key="1">
    <source>
        <dbReference type="EMBL" id="CAD7252591.1"/>
    </source>
</evidence>
<accession>A0A7R9FRT1</accession>
<keyword evidence="2" id="KW-1185">Reference proteome</keyword>
<reference evidence="1" key="1">
    <citation type="submission" date="2020-11" db="EMBL/GenBank/DDBJ databases">
        <authorList>
            <person name="Tran Van P."/>
        </authorList>
    </citation>
    <scope>NUCLEOTIDE SEQUENCE</scope>
</reference>
<name>A0A7R9FRT1_9CRUS</name>
<dbReference type="AlphaFoldDB" id="A0A7R9FRT1"/>
<dbReference type="EMBL" id="CAJPEV010004596">
    <property type="protein sequence ID" value="CAG0902055.1"/>
    <property type="molecule type" value="Genomic_DNA"/>
</dbReference>
<organism evidence="1">
    <name type="scientific">Darwinula stevensoni</name>
    <dbReference type="NCBI Taxonomy" id="69355"/>
    <lineage>
        <taxon>Eukaryota</taxon>
        <taxon>Metazoa</taxon>
        <taxon>Ecdysozoa</taxon>
        <taxon>Arthropoda</taxon>
        <taxon>Crustacea</taxon>
        <taxon>Oligostraca</taxon>
        <taxon>Ostracoda</taxon>
        <taxon>Podocopa</taxon>
        <taxon>Podocopida</taxon>
        <taxon>Darwinulocopina</taxon>
        <taxon>Darwinuloidea</taxon>
        <taxon>Darwinulidae</taxon>
        <taxon>Darwinula</taxon>
    </lineage>
</organism>
<sequence>MDLLDKEYFRLFLRKVDDLWLPQTKLFLQGIDLLDKEYFRLFLRKVGTNGTCFISGQLLPIFRHEILEFNGSYRVHIFIYSPIQNL</sequence>
<dbReference type="Proteomes" id="UP000677054">
    <property type="component" value="Unassembled WGS sequence"/>
</dbReference>
<gene>
    <name evidence="1" type="ORF">DSTB1V02_LOCUS12349</name>
</gene>
<protein>
    <submittedName>
        <fullName evidence="1">Uncharacterized protein</fullName>
    </submittedName>
</protein>
<proteinExistence type="predicted"/>